<evidence type="ECO:0000313" key="4">
    <source>
        <dbReference type="Proteomes" id="UP000694569"/>
    </source>
</evidence>
<evidence type="ECO:0000259" key="2">
    <source>
        <dbReference type="Pfam" id="PF20468"/>
    </source>
</evidence>
<evidence type="ECO:0000259" key="1">
    <source>
        <dbReference type="Pfam" id="PF15702"/>
    </source>
</evidence>
<dbReference type="GO" id="GO:0005765">
    <property type="term" value="C:lysosomal membrane"/>
    <property type="evidence" value="ECO:0007669"/>
    <property type="project" value="TreeGrafter"/>
</dbReference>
<feature type="domain" description="BLOC-2 complex member HPS6 N-terminal" evidence="1">
    <location>
        <begin position="10"/>
        <end position="369"/>
    </location>
</feature>
<name>A0A8C5MB27_9ANUR</name>
<organism evidence="3 4">
    <name type="scientific">Leptobrachium leishanense</name>
    <name type="common">Leishan spiny toad</name>
    <dbReference type="NCBI Taxonomy" id="445787"/>
    <lineage>
        <taxon>Eukaryota</taxon>
        <taxon>Metazoa</taxon>
        <taxon>Chordata</taxon>
        <taxon>Craniata</taxon>
        <taxon>Vertebrata</taxon>
        <taxon>Euteleostomi</taxon>
        <taxon>Amphibia</taxon>
        <taxon>Batrachia</taxon>
        <taxon>Anura</taxon>
        <taxon>Pelobatoidea</taxon>
        <taxon>Megophryidae</taxon>
        <taxon>Leptobrachium</taxon>
    </lineage>
</organism>
<dbReference type="AlphaFoldDB" id="A0A8C5MB27"/>
<dbReference type="InterPro" id="IPR046823">
    <property type="entry name" value="HPS6_N"/>
</dbReference>
<evidence type="ECO:0000313" key="3">
    <source>
        <dbReference type="Ensembl" id="ENSLLEP00000011276.1"/>
    </source>
</evidence>
<protein>
    <submittedName>
        <fullName evidence="3">HPS6 biosis of lysosomal organelles complex 2 subunit 3</fullName>
    </submittedName>
</protein>
<sequence length="738" mass="82979">MAGFGAPVLLLSDFSDFGRREILGEALQEGDWQALCSPDGRYLFLLLRRQRKLLGFPRLGQPQLQPSHLEKRWPPLCPQLAGVLFPRCSGLPWVLALVWENGQAEVWRPPLGTSSKGWTLLQSLELCNSPRVRVASVCCSEGDLLWCEERPPSEAKPATSRPPRYCVCQRSLRPDPQQVTLSGMKVILHHIPPCRLLASPHHVFMVPDSSTKGVLLVYSRADQKIVLASASRGLIHSKDLADGESDFQKMVVEHLGLVHFNQPPDILSCTLTETGELLLVDAGGHVLLLHPDGVVRHIYTLSVCGPPVAMQLSAGTLACLVNTVLFLIDVLTGRLMEKKVLTVSTSELVFLKIFETDAVQFLTKTGVYSISRSASVKSNGKLEPALLEMIFEEACKYYQKRSLNGAKLTVLSLKEEGMFQAPITLLAILKYFQRKEKLLDQKYVDLLSVTNQELQNYVSLEALKTCVINADEHDMETCCEDLVGKEIERFLHTDLDRENLVYINSLFSMFPKASWIALRNSLQFQENGDRQLVARATGDIWKKVLGPLPPWLKDGPQNGVYPLFEVICRSLYTFKPRWLPGFVRLSQDCLGLSYSKKDNSDRVPLYKRALSVLGKRKENTTLDQDLEIEILLSSGRPSAISQAIHLLIGFQRWERVMEETKKFSLLSPLIGKDIFTTLLVEFVKNRHLDAYIDQLCEICPDDMTPTDFLRIVLLNLPKEGAEAPFSREGSRNITIFLL</sequence>
<dbReference type="Proteomes" id="UP000694569">
    <property type="component" value="Unplaced"/>
</dbReference>
<dbReference type="Pfam" id="PF20468">
    <property type="entry name" value="HPS6_C"/>
    <property type="match status" value="1"/>
</dbReference>
<dbReference type="GO" id="GO:0032418">
    <property type="term" value="P:lysosome localization"/>
    <property type="evidence" value="ECO:0007669"/>
    <property type="project" value="TreeGrafter"/>
</dbReference>
<dbReference type="Ensembl" id="ENSLLET00000011731.1">
    <property type="protein sequence ID" value="ENSLLEP00000011276.1"/>
    <property type="gene ID" value="ENSLLEG00000007212.1"/>
</dbReference>
<dbReference type="Pfam" id="PF15702">
    <property type="entry name" value="HPS6"/>
    <property type="match status" value="1"/>
</dbReference>
<dbReference type="InterPro" id="IPR017218">
    <property type="entry name" value="BLOC-2_complex_Hps6_subunit"/>
</dbReference>
<keyword evidence="4" id="KW-1185">Reference proteome</keyword>
<dbReference type="GO" id="GO:0031084">
    <property type="term" value="C:BLOC-2 complex"/>
    <property type="evidence" value="ECO:0007669"/>
    <property type="project" value="TreeGrafter"/>
</dbReference>
<dbReference type="OrthoDB" id="8581967at2759"/>
<proteinExistence type="predicted"/>
<dbReference type="GO" id="GO:0072657">
    <property type="term" value="P:protein localization to membrane"/>
    <property type="evidence" value="ECO:0007669"/>
    <property type="project" value="TreeGrafter"/>
</dbReference>
<reference evidence="3" key="2">
    <citation type="submission" date="2025-09" db="UniProtKB">
        <authorList>
            <consortium name="Ensembl"/>
        </authorList>
    </citation>
    <scope>IDENTIFICATION</scope>
</reference>
<gene>
    <name evidence="3" type="primary">HPS6</name>
</gene>
<dbReference type="InterPro" id="IPR046822">
    <property type="entry name" value="HPS6_C"/>
</dbReference>
<feature type="domain" description="BLOC-2 complex member HPS6 C-terminal" evidence="2">
    <location>
        <begin position="388"/>
        <end position="738"/>
    </location>
</feature>
<accession>A0A8C5MB27</accession>
<dbReference type="PANTHER" id="PTHR14696">
    <property type="entry name" value="HERMANSKY-PUDLAK SYNDROME 6 PROTEIN"/>
    <property type="match status" value="1"/>
</dbReference>
<dbReference type="PANTHER" id="PTHR14696:SF2">
    <property type="entry name" value="BLOC-2 COMPLEX MEMBER HPS6"/>
    <property type="match status" value="1"/>
</dbReference>
<reference evidence="3" key="1">
    <citation type="submission" date="2025-08" db="UniProtKB">
        <authorList>
            <consortium name="Ensembl"/>
        </authorList>
    </citation>
    <scope>IDENTIFICATION</scope>
</reference>
<dbReference type="GeneTree" id="ENSGT00390000001546"/>